<keyword evidence="1 4" id="KW-0489">Methyltransferase</keyword>
<dbReference type="PATRIC" id="fig|1184267.3.peg.1509"/>
<evidence type="ECO:0000259" key="3">
    <source>
        <dbReference type="Pfam" id="PF00588"/>
    </source>
</evidence>
<dbReference type="eggNOG" id="COG0566">
    <property type="taxonomic scope" value="Bacteria"/>
</dbReference>
<keyword evidence="2 4" id="KW-0808">Transferase</keyword>
<dbReference type="SUPFAM" id="SSF55315">
    <property type="entry name" value="L30e-like"/>
    <property type="match status" value="1"/>
</dbReference>
<name>M4VRA2_9BACT</name>
<dbReference type="GO" id="GO:0003723">
    <property type="term" value="F:RNA binding"/>
    <property type="evidence" value="ECO:0007669"/>
    <property type="project" value="InterPro"/>
</dbReference>
<protein>
    <submittedName>
        <fullName evidence="4">23S rRNA methyltransferase</fullName>
    </submittedName>
</protein>
<dbReference type="InterPro" id="IPR029064">
    <property type="entry name" value="Ribosomal_eL30-like_sf"/>
</dbReference>
<organism evidence="4 5">
    <name type="scientific">Pseudobdellovibrio exovorus JSS</name>
    <dbReference type="NCBI Taxonomy" id="1184267"/>
    <lineage>
        <taxon>Bacteria</taxon>
        <taxon>Pseudomonadati</taxon>
        <taxon>Bdellovibrionota</taxon>
        <taxon>Bdellovibrionia</taxon>
        <taxon>Bdellovibrionales</taxon>
        <taxon>Pseudobdellovibrionaceae</taxon>
        <taxon>Pseudobdellovibrio</taxon>
    </lineage>
</organism>
<dbReference type="OrthoDB" id="5290523at2"/>
<dbReference type="InterPro" id="IPR029028">
    <property type="entry name" value="Alpha/beta_knot_MTases"/>
</dbReference>
<dbReference type="Gene3D" id="3.30.1330.30">
    <property type="match status" value="1"/>
</dbReference>
<dbReference type="GO" id="GO:0005829">
    <property type="term" value="C:cytosol"/>
    <property type="evidence" value="ECO:0007669"/>
    <property type="project" value="TreeGrafter"/>
</dbReference>
<reference evidence="4 5" key="1">
    <citation type="journal article" date="2013" name="ISME J.">
        <title>By their genes ye shall know them: genomic signatures of predatory bacteria.</title>
        <authorList>
            <person name="Pasternak Z."/>
            <person name="Pietrokovski S."/>
            <person name="Rotem O."/>
            <person name="Gophna U."/>
            <person name="Lurie-Weinberger M.N."/>
            <person name="Jurkevitch E."/>
        </authorList>
    </citation>
    <scope>NUCLEOTIDE SEQUENCE [LARGE SCALE GENOMIC DNA]</scope>
    <source>
        <strain evidence="4 5">JSS</strain>
    </source>
</reference>
<feature type="domain" description="tRNA/rRNA methyltransferase SpoU type" evidence="3">
    <location>
        <begin position="127"/>
        <end position="254"/>
    </location>
</feature>
<dbReference type="RefSeq" id="WP_015470199.1">
    <property type="nucleotide sequence ID" value="NC_020813.1"/>
</dbReference>
<dbReference type="PANTHER" id="PTHR46429">
    <property type="entry name" value="23S RRNA (GUANOSINE-2'-O-)-METHYLTRANSFERASE RLMB"/>
    <property type="match status" value="1"/>
</dbReference>
<sequence>MSKSIAKPLAKSTATQITSSSNSLFRIWKSLLTSKGIKEHRQFFLMGAKLIQEFLDQPVDGFHIEYLIYDSECPYDINCKKTQLTKELFQELDVLGTKSALLILSYHDFIEKDFSKEAQGLELICPLGDPRNLGALTRSATGLSAAEIILTKESTHPYLPQAMKASAGSALKMKFTRTALALNEIPLVGANYALALHGNKITDIQWPKSLRLWVGEEGPGLSLQHEQKKQIRFVNIPTQEVESLNAMVSTSIAIWEWKKAQK</sequence>
<evidence type="ECO:0000256" key="1">
    <source>
        <dbReference type="ARBA" id="ARBA00022603"/>
    </source>
</evidence>
<dbReference type="SUPFAM" id="SSF75217">
    <property type="entry name" value="alpha/beta knot"/>
    <property type="match status" value="1"/>
</dbReference>
<dbReference type="GO" id="GO:0032259">
    <property type="term" value="P:methylation"/>
    <property type="evidence" value="ECO:0007669"/>
    <property type="project" value="UniProtKB-KW"/>
</dbReference>
<evidence type="ECO:0000313" key="5">
    <source>
        <dbReference type="Proteomes" id="UP000012040"/>
    </source>
</evidence>
<dbReference type="Pfam" id="PF00588">
    <property type="entry name" value="SpoU_methylase"/>
    <property type="match status" value="1"/>
</dbReference>
<evidence type="ECO:0000313" key="4">
    <source>
        <dbReference type="EMBL" id="AGH95709.1"/>
    </source>
</evidence>
<dbReference type="AlphaFoldDB" id="M4VRA2"/>
<dbReference type="STRING" id="1184267.A11Q_1493"/>
<dbReference type="GO" id="GO:0006396">
    <property type="term" value="P:RNA processing"/>
    <property type="evidence" value="ECO:0007669"/>
    <property type="project" value="InterPro"/>
</dbReference>
<dbReference type="InterPro" id="IPR004441">
    <property type="entry name" value="rRNA_MeTrfase_TrmH"/>
</dbReference>
<dbReference type="KEGG" id="bex:A11Q_1493"/>
<evidence type="ECO:0000256" key="2">
    <source>
        <dbReference type="ARBA" id="ARBA00022679"/>
    </source>
</evidence>
<dbReference type="InterPro" id="IPR029026">
    <property type="entry name" value="tRNA_m1G_MTases_N"/>
</dbReference>
<dbReference type="InterPro" id="IPR001537">
    <property type="entry name" value="SpoU_MeTrfase"/>
</dbReference>
<dbReference type="Gene3D" id="3.40.1280.10">
    <property type="match status" value="1"/>
</dbReference>
<dbReference type="Proteomes" id="UP000012040">
    <property type="component" value="Chromosome"/>
</dbReference>
<proteinExistence type="predicted"/>
<dbReference type="GO" id="GO:0008173">
    <property type="term" value="F:RNA methyltransferase activity"/>
    <property type="evidence" value="ECO:0007669"/>
    <property type="project" value="InterPro"/>
</dbReference>
<dbReference type="HOGENOM" id="CLU_021322_3_2_7"/>
<gene>
    <name evidence="4" type="ORF">A11Q_1493</name>
</gene>
<dbReference type="EMBL" id="CP003537">
    <property type="protein sequence ID" value="AGH95709.1"/>
    <property type="molecule type" value="Genomic_DNA"/>
</dbReference>
<dbReference type="PANTHER" id="PTHR46429:SF1">
    <property type="entry name" value="23S RRNA (GUANOSINE-2'-O-)-METHYLTRANSFERASE RLMB"/>
    <property type="match status" value="1"/>
</dbReference>
<keyword evidence="5" id="KW-1185">Reference proteome</keyword>
<accession>M4VRA2</accession>